<dbReference type="GO" id="GO:0033314">
    <property type="term" value="P:mitotic DNA replication checkpoint signaling"/>
    <property type="evidence" value="ECO:0007669"/>
    <property type="project" value="TreeGrafter"/>
</dbReference>
<dbReference type="GO" id="GO:0007095">
    <property type="term" value="P:mitotic G2 DNA damage checkpoint signaling"/>
    <property type="evidence" value="ECO:0007669"/>
    <property type="project" value="TreeGrafter"/>
</dbReference>
<feature type="region of interest" description="Disordered" evidence="4">
    <location>
        <begin position="487"/>
        <end position="638"/>
    </location>
</feature>
<evidence type="ECO:0000256" key="4">
    <source>
        <dbReference type="SAM" id="MobiDB-lite"/>
    </source>
</evidence>
<sequence length="1244" mass="137490">MESDSESDDAAPVQPRRKLLAALKPNDSEDSSESEEDDNGEGAYERIRAQLMYGTSQRDAQNTPQAARKAPTLNSSEDEVEVTVRTHNRRLVARVESSIPSRLSPSTSVRSRRSSPGLFVTPNASPVKKIIARPSPSAESDSDNATDVAHNADLEERVRRIRAERKARDQEKRAKKASRRASQDSDSDPDGENGRRLTQQARPTRKASKKALEDMSREQQRISRNMQLTHQAKTKKRYTTKDLLATFGFNQTEEEPTTLAQLPTPDASSMLASSDAEVNQSRNTTPPMSPSGHKAMASKDQPLERIGTLQDMQITSPPRANTEKGKGRAPEYQHLPANPLAEKMPSITVQRAQVELKEPVTTDMVDLSDSDDGLEIERPKTRFPVFDRLPQHKNQEAPSLLHLRHLAHLTSNENTRRPKSKNVMSVTELQNSLALKARQQATKEREEKLEDMRRRGIHIETEEEREKQQMEIEDMVAQFEKARQEDLELSKMERGEAKQNGEAGDELMSSDDDEDYVGSGDEIAGEVEDAEEPEEDVELELSGSEEEDLDDEADDEEELEETDALNKSNGLIDEMANEENEDEHIGDSETIEDEVASAPSRKRTVNRSRNVIIDDEDESENEAPKASASAQEATQTLSGTQDSIMAAFGFNNAGPTLGLTQMFAGTMANMESDSQSHLLDGQPEQDSFELFRSLPDTQPGFSQASDTLVPNSQALESRQEFPHDGPLSQVRFGVSQLVEPFPTQISEVPEPTQDVGFNLSRSPAGLVRPPSTIDTVIMAVAESPIMKRKGKLQQRKNIAAANDSDVEIESVASESDVGEETGTEKAGDAFAVMKKATKKKQAIDSFNKKTSWAKDAVEEQAEESEDEYAGIGGADGEDSDEDDEELAKMIDTEDVKVDERKMAAFFAEKSKIEDEKAINQLYKDVMHGGLRKKQAAGAFDMSDSEDEAEQRRRKKQMQFKQMTKALIADDRIGQIAQNPKKSAFFNTLADHMDDPDYDFLNAPEMEVEMDTSQSQPQSQSAEINDSTEILIPDSQADTTASPTNPLKRKSLDSQDKENRPPPNLRRTAATDTNIARKPISFADVQTSVMELLDDPRIMVPDSQFSESESESEAAVKPTSRKPIIDRLTLSRTASMESELGAGGHLAFHAPSASTGPGFRVPSLLRRGTSNLSVVSTGSGTNTPTEGAVRRGGTGRSNIHAQAREAERRAVLEKADQKRKDTLKKKVNKAKGKRSILKDLDGGFE</sequence>
<feature type="compositionally biased region" description="Basic and acidic residues" evidence="4">
    <location>
        <begin position="210"/>
        <end position="221"/>
    </location>
</feature>
<evidence type="ECO:0000313" key="6">
    <source>
        <dbReference type="EMBL" id="KAF2706952.1"/>
    </source>
</evidence>
<dbReference type="InterPro" id="IPR024146">
    <property type="entry name" value="Claspin"/>
</dbReference>
<proteinExistence type="predicted"/>
<dbReference type="OrthoDB" id="2130597at2759"/>
<evidence type="ECO:0000256" key="1">
    <source>
        <dbReference type="ARBA" id="ARBA00004123"/>
    </source>
</evidence>
<feature type="region of interest" description="Disordered" evidence="4">
    <location>
        <begin position="1171"/>
        <end position="1244"/>
    </location>
</feature>
<feature type="compositionally biased region" description="Acidic residues" evidence="4">
    <location>
        <begin position="858"/>
        <end position="868"/>
    </location>
</feature>
<dbReference type="EMBL" id="MU005775">
    <property type="protein sequence ID" value="KAF2706952.1"/>
    <property type="molecule type" value="Genomic_DNA"/>
</dbReference>
<feature type="compositionally biased region" description="Basic and acidic residues" evidence="4">
    <location>
        <begin position="1049"/>
        <end position="1059"/>
    </location>
</feature>
<feature type="compositionally biased region" description="Basic and acidic residues" evidence="4">
    <location>
        <begin position="487"/>
        <end position="499"/>
    </location>
</feature>
<dbReference type="PANTHER" id="PTHR14396">
    <property type="entry name" value="CLASPIN"/>
    <property type="match status" value="1"/>
</dbReference>
<feature type="compositionally biased region" description="Acidic residues" evidence="4">
    <location>
        <begin position="503"/>
        <end position="516"/>
    </location>
</feature>
<evidence type="ECO:0000256" key="2">
    <source>
        <dbReference type="ARBA" id="ARBA00022553"/>
    </source>
</evidence>
<keyword evidence="2" id="KW-0597">Phosphoprotein</keyword>
<feature type="compositionally biased region" description="Polar residues" evidence="4">
    <location>
        <begin position="628"/>
        <end position="638"/>
    </location>
</feature>
<comment type="subcellular location">
    <subcellularLocation>
        <location evidence="1">Nucleus</location>
    </subcellularLocation>
</comment>
<dbReference type="InterPro" id="IPR018564">
    <property type="entry name" value="Repl_chkpnt_MRC1_dom"/>
</dbReference>
<dbReference type="GO" id="GO:0010997">
    <property type="term" value="F:anaphase-promoting complex binding"/>
    <property type="evidence" value="ECO:0007669"/>
    <property type="project" value="TreeGrafter"/>
</dbReference>
<dbReference type="PANTHER" id="PTHR14396:SF10">
    <property type="entry name" value="CLASPIN"/>
    <property type="match status" value="1"/>
</dbReference>
<feature type="compositionally biased region" description="Basic and acidic residues" evidence="4">
    <location>
        <begin position="1235"/>
        <end position="1244"/>
    </location>
</feature>
<feature type="region of interest" description="Disordered" evidence="4">
    <location>
        <begin position="436"/>
        <end position="469"/>
    </location>
</feature>
<dbReference type="Pfam" id="PF09444">
    <property type="entry name" value="MRC1"/>
    <property type="match status" value="1"/>
</dbReference>
<keyword evidence="7" id="KW-1185">Reference proteome</keyword>
<feature type="region of interest" description="Disordered" evidence="4">
    <location>
        <begin position="849"/>
        <end position="885"/>
    </location>
</feature>
<feature type="domain" description="DNA replication checkpoint mediator MRC1" evidence="5">
    <location>
        <begin position="850"/>
        <end position="987"/>
    </location>
</feature>
<feature type="region of interest" description="Disordered" evidence="4">
    <location>
        <begin position="1099"/>
        <end position="1119"/>
    </location>
</feature>
<feature type="compositionally biased region" description="Acidic residues" evidence="4">
    <location>
        <begin position="523"/>
        <end position="563"/>
    </location>
</feature>
<feature type="compositionally biased region" description="Acidic residues" evidence="4">
    <location>
        <begin position="575"/>
        <end position="595"/>
    </location>
</feature>
<evidence type="ECO:0000313" key="7">
    <source>
        <dbReference type="Proteomes" id="UP000799428"/>
    </source>
</evidence>
<feature type="compositionally biased region" description="Polar residues" evidence="4">
    <location>
        <begin position="53"/>
        <end position="65"/>
    </location>
</feature>
<evidence type="ECO:0000256" key="3">
    <source>
        <dbReference type="ARBA" id="ARBA00023242"/>
    </source>
</evidence>
<dbReference type="Proteomes" id="UP000799428">
    <property type="component" value="Unassembled WGS sequence"/>
</dbReference>
<feature type="compositionally biased region" description="Basic residues" evidence="4">
    <location>
        <begin position="1220"/>
        <end position="1234"/>
    </location>
</feature>
<gene>
    <name evidence="6" type="ORF">K504DRAFT_385581</name>
</gene>
<feature type="compositionally biased region" description="Polar residues" evidence="4">
    <location>
        <begin position="1171"/>
        <end position="1184"/>
    </location>
</feature>
<feature type="region of interest" description="Disordered" evidence="4">
    <location>
        <begin position="934"/>
        <end position="960"/>
    </location>
</feature>
<dbReference type="GO" id="GO:0005634">
    <property type="term" value="C:nucleus"/>
    <property type="evidence" value="ECO:0007669"/>
    <property type="project" value="UniProtKB-SubCell"/>
</dbReference>
<name>A0A6G1K364_9PLEO</name>
<accession>A0A6G1K364</accession>
<dbReference type="AlphaFoldDB" id="A0A6G1K364"/>
<feature type="compositionally biased region" description="Polar residues" evidence="4">
    <location>
        <begin position="1010"/>
        <end position="1027"/>
    </location>
</feature>
<feature type="region of interest" description="Disordered" evidence="4">
    <location>
        <begin position="1"/>
        <end position="235"/>
    </location>
</feature>
<feature type="region of interest" description="Disordered" evidence="4">
    <location>
        <begin position="995"/>
        <end position="1079"/>
    </location>
</feature>
<feature type="compositionally biased region" description="Polar residues" evidence="4">
    <location>
        <begin position="1035"/>
        <end position="1044"/>
    </location>
</feature>
<feature type="compositionally biased region" description="Acidic residues" evidence="4">
    <location>
        <begin position="28"/>
        <end position="40"/>
    </location>
</feature>
<feature type="region of interest" description="Disordered" evidence="4">
    <location>
        <begin position="278"/>
        <end position="299"/>
    </location>
</feature>
<feature type="compositionally biased region" description="Basic and acidic residues" evidence="4">
    <location>
        <begin position="441"/>
        <end position="469"/>
    </location>
</feature>
<reference evidence="6" key="1">
    <citation type="journal article" date="2020" name="Stud. Mycol.">
        <title>101 Dothideomycetes genomes: a test case for predicting lifestyles and emergence of pathogens.</title>
        <authorList>
            <person name="Haridas S."/>
            <person name="Albert R."/>
            <person name="Binder M."/>
            <person name="Bloem J."/>
            <person name="Labutti K."/>
            <person name="Salamov A."/>
            <person name="Andreopoulos B."/>
            <person name="Baker S."/>
            <person name="Barry K."/>
            <person name="Bills G."/>
            <person name="Bluhm B."/>
            <person name="Cannon C."/>
            <person name="Castanera R."/>
            <person name="Culley D."/>
            <person name="Daum C."/>
            <person name="Ezra D."/>
            <person name="Gonzalez J."/>
            <person name="Henrissat B."/>
            <person name="Kuo A."/>
            <person name="Liang C."/>
            <person name="Lipzen A."/>
            <person name="Lutzoni F."/>
            <person name="Magnuson J."/>
            <person name="Mondo S."/>
            <person name="Nolan M."/>
            <person name="Ohm R."/>
            <person name="Pangilinan J."/>
            <person name="Park H.-J."/>
            <person name="Ramirez L."/>
            <person name="Alfaro M."/>
            <person name="Sun H."/>
            <person name="Tritt A."/>
            <person name="Yoshinaga Y."/>
            <person name="Zwiers L.-H."/>
            <person name="Turgeon B."/>
            <person name="Goodwin S."/>
            <person name="Spatafora J."/>
            <person name="Crous P."/>
            <person name="Grigoriev I."/>
        </authorList>
    </citation>
    <scope>NUCLEOTIDE SEQUENCE</scope>
    <source>
        <strain evidence="6">CBS 279.74</strain>
    </source>
</reference>
<evidence type="ECO:0000259" key="5">
    <source>
        <dbReference type="Pfam" id="PF09444"/>
    </source>
</evidence>
<feature type="compositionally biased region" description="Low complexity" evidence="4">
    <location>
        <begin position="97"/>
        <end position="109"/>
    </location>
</feature>
<feature type="compositionally biased region" description="Basic and acidic residues" evidence="4">
    <location>
        <begin position="1201"/>
        <end position="1219"/>
    </location>
</feature>
<feature type="compositionally biased region" description="Polar residues" evidence="4">
    <location>
        <begin position="222"/>
        <end position="231"/>
    </location>
</feature>
<organism evidence="6 7">
    <name type="scientific">Pleomassaria siparia CBS 279.74</name>
    <dbReference type="NCBI Taxonomy" id="1314801"/>
    <lineage>
        <taxon>Eukaryota</taxon>
        <taxon>Fungi</taxon>
        <taxon>Dikarya</taxon>
        <taxon>Ascomycota</taxon>
        <taxon>Pezizomycotina</taxon>
        <taxon>Dothideomycetes</taxon>
        <taxon>Pleosporomycetidae</taxon>
        <taxon>Pleosporales</taxon>
        <taxon>Pleomassariaceae</taxon>
        <taxon>Pleomassaria</taxon>
    </lineage>
</organism>
<keyword evidence="3" id="KW-0539">Nucleus</keyword>
<protein>
    <recommendedName>
        <fullName evidence="5">DNA replication checkpoint mediator MRC1 domain-containing protein</fullName>
    </recommendedName>
</protein>
<feature type="compositionally biased region" description="Acidic residues" evidence="4">
    <location>
        <begin position="875"/>
        <end position="885"/>
    </location>
</feature>